<name>A0A810QBE9_9FIRM</name>
<keyword evidence="3" id="KW-0804">Transcription</keyword>
<dbReference type="AlphaFoldDB" id="A0A810QBE9"/>
<organism evidence="5 6">
    <name type="scientific">Pusillibacter faecalis</name>
    <dbReference type="NCBI Taxonomy" id="2714358"/>
    <lineage>
        <taxon>Bacteria</taxon>
        <taxon>Bacillati</taxon>
        <taxon>Bacillota</taxon>
        <taxon>Clostridia</taxon>
        <taxon>Eubacteriales</taxon>
        <taxon>Oscillospiraceae</taxon>
        <taxon>Pusillibacter</taxon>
    </lineage>
</organism>
<dbReference type="PROSITE" id="PS50995">
    <property type="entry name" value="HTH_MARR_2"/>
    <property type="match status" value="1"/>
</dbReference>
<dbReference type="InterPro" id="IPR036388">
    <property type="entry name" value="WH-like_DNA-bd_sf"/>
</dbReference>
<evidence type="ECO:0000256" key="3">
    <source>
        <dbReference type="ARBA" id="ARBA00023163"/>
    </source>
</evidence>
<dbReference type="GO" id="GO:0003677">
    <property type="term" value="F:DNA binding"/>
    <property type="evidence" value="ECO:0007669"/>
    <property type="project" value="UniProtKB-KW"/>
</dbReference>
<sequence>MSSFYTRLLQFAQQFQKFYTRQFSPMMEQSGLTMCEIDVLLFLANNPPYDTARDITLLRGLSKSQVSQAVDDLVAEGLLLRTPDQKDRRVVHLSITASGAPLVQRCQAIQEQCSQRLLSGLTPEEQSQFRSLLNTVLNTSIL</sequence>
<dbReference type="RefSeq" id="WP_187027936.1">
    <property type="nucleotide sequence ID" value="NZ_AP023420.1"/>
</dbReference>
<evidence type="ECO:0000313" key="5">
    <source>
        <dbReference type="EMBL" id="BCK83885.1"/>
    </source>
</evidence>
<dbReference type="InterPro" id="IPR039422">
    <property type="entry name" value="MarR/SlyA-like"/>
</dbReference>
<dbReference type="Pfam" id="PF12802">
    <property type="entry name" value="MarR_2"/>
    <property type="match status" value="1"/>
</dbReference>
<keyword evidence="6" id="KW-1185">Reference proteome</keyword>
<dbReference type="PANTHER" id="PTHR33164">
    <property type="entry name" value="TRANSCRIPTIONAL REGULATOR, MARR FAMILY"/>
    <property type="match status" value="1"/>
</dbReference>
<dbReference type="EMBL" id="AP023420">
    <property type="protein sequence ID" value="BCK83885.1"/>
    <property type="molecule type" value="Genomic_DNA"/>
</dbReference>
<dbReference type="PROSITE" id="PS01117">
    <property type="entry name" value="HTH_MARR_1"/>
    <property type="match status" value="1"/>
</dbReference>
<gene>
    <name evidence="5" type="ORF">MM59RIKEN_12040</name>
</gene>
<accession>A0A810QBE9</accession>
<keyword evidence="2" id="KW-0238">DNA-binding</keyword>
<dbReference type="KEGG" id="pfaa:MM59RIKEN_12040"/>
<dbReference type="InterPro" id="IPR023187">
    <property type="entry name" value="Tscrpt_reg_MarR-type_CS"/>
</dbReference>
<dbReference type="InterPro" id="IPR036390">
    <property type="entry name" value="WH_DNA-bd_sf"/>
</dbReference>
<feature type="domain" description="HTH marR-type" evidence="4">
    <location>
        <begin position="1"/>
        <end position="138"/>
    </location>
</feature>
<dbReference type="PANTHER" id="PTHR33164:SF43">
    <property type="entry name" value="HTH-TYPE TRANSCRIPTIONAL REPRESSOR YETL"/>
    <property type="match status" value="1"/>
</dbReference>
<keyword evidence="1" id="KW-0805">Transcription regulation</keyword>
<dbReference type="Gene3D" id="1.10.10.10">
    <property type="entry name" value="Winged helix-like DNA-binding domain superfamily/Winged helix DNA-binding domain"/>
    <property type="match status" value="1"/>
</dbReference>
<evidence type="ECO:0000256" key="2">
    <source>
        <dbReference type="ARBA" id="ARBA00023125"/>
    </source>
</evidence>
<proteinExistence type="predicted"/>
<evidence type="ECO:0000259" key="4">
    <source>
        <dbReference type="PROSITE" id="PS50995"/>
    </source>
</evidence>
<dbReference type="GO" id="GO:0006950">
    <property type="term" value="P:response to stress"/>
    <property type="evidence" value="ECO:0007669"/>
    <property type="project" value="TreeGrafter"/>
</dbReference>
<dbReference type="PRINTS" id="PR00598">
    <property type="entry name" value="HTHMARR"/>
</dbReference>
<dbReference type="InterPro" id="IPR000835">
    <property type="entry name" value="HTH_MarR-typ"/>
</dbReference>
<dbReference type="SUPFAM" id="SSF46785">
    <property type="entry name" value="Winged helix' DNA-binding domain"/>
    <property type="match status" value="1"/>
</dbReference>
<dbReference type="Proteomes" id="UP000679848">
    <property type="component" value="Chromosome"/>
</dbReference>
<dbReference type="SMART" id="SM00347">
    <property type="entry name" value="HTH_MARR"/>
    <property type="match status" value="1"/>
</dbReference>
<reference evidence="5" key="1">
    <citation type="submission" date="2020-09" db="EMBL/GenBank/DDBJ databases">
        <title>New species isolated from human feces.</title>
        <authorList>
            <person name="Kitahara M."/>
            <person name="Shigeno Y."/>
            <person name="Shime M."/>
            <person name="Matsumoto Y."/>
            <person name="Nakamura S."/>
            <person name="Motooka D."/>
            <person name="Fukuoka S."/>
            <person name="Nishikawa H."/>
            <person name="Benno Y."/>
        </authorList>
    </citation>
    <scope>NUCLEOTIDE SEQUENCE</scope>
    <source>
        <strain evidence="5">MM59</strain>
    </source>
</reference>
<dbReference type="GO" id="GO:0003700">
    <property type="term" value="F:DNA-binding transcription factor activity"/>
    <property type="evidence" value="ECO:0007669"/>
    <property type="project" value="InterPro"/>
</dbReference>
<evidence type="ECO:0000313" key="6">
    <source>
        <dbReference type="Proteomes" id="UP000679848"/>
    </source>
</evidence>
<evidence type="ECO:0000256" key="1">
    <source>
        <dbReference type="ARBA" id="ARBA00023015"/>
    </source>
</evidence>
<protein>
    <recommendedName>
        <fullName evidence="4">HTH marR-type domain-containing protein</fullName>
    </recommendedName>
</protein>